<feature type="region of interest" description="Disordered" evidence="1">
    <location>
        <begin position="365"/>
        <end position="397"/>
    </location>
</feature>
<evidence type="ECO:0000256" key="2">
    <source>
        <dbReference type="SAM" id="SignalP"/>
    </source>
</evidence>
<organism evidence="4 5">
    <name type="scientific">Pelagomonas calceolata</name>
    <dbReference type="NCBI Taxonomy" id="35677"/>
    <lineage>
        <taxon>Eukaryota</taxon>
        <taxon>Sar</taxon>
        <taxon>Stramenopiles</taxon>
        <taxon>Ochrophyta</taxon>
        <taxon>Pelagophyceae</taxon>
        <taxon>Pelagomonadales</taxon>
        <taxon>Pelagomonadaceae</taxon>
        <taxon>Pelagomonas</taxon>
    </lineage>
</organism>
<feature type="signal peptide" evidence="2">
    <location>
        <begin position="1"/>
        <end position="16"/>
    </location>
</feature>
<reference evidence="4" key="1">
    <citation type="submission" date="2021-11" db="EMBL/GenBank/DDBJ databases">
        <authorList>
            <consortium name="Genoscope - CEA"/>
            <person name="William W."/>
        </authorList>
    </citation>
    <scope>NUCLEOTIDE SEQUENCE</scope>
</reference>
<dbReference type="EMBL" id="CAKKNE010000005">
    <property type="protein sequence ID" value="CAH0378223.1"/>
    <property type="molecule type" value="Genomic_DNA"/>
</dbReference>
<dbReference type="AlphaFoldDB" id="A0A8J2X414"/>
<proteinExistence type="predicted"/>
<keyword evidence="2" id="KW-0732">Signal</keyword>
<evidence type="ECO:0000259" key="3">
    <source>
        <dbReference type="Pfam" id="PF09353"/>
    </source>
</evidence>
<dbReference type="Pfam" id="PF09353">
    <property type="entry name" value="DUF1995"/>
    <property type="match status" value="1"/>
</dbReference>
<accession>A0A8J2X414</accession>
<evidence type="ECO:0000256" key="1">
    <source>
        <dbReference type="SAM" id="MobiDB-lite"/>
    </source>
</evidence>
<evidence type="ECO:0000313" key="5">
    <source>
        <dbReference type="Proteomes" id="UP000789595"/>
    </source>
</evidence>
<feature type="compositionally biased region" description="Low complexity" evidence="1">
    <location>
        <begin position="386"/>
        <end position="397"/>
    </location>
</feature>
<gene>
    <name evidence="4" type="ORF">PECAL_5P27410</name>
</gene>
<keyword evidence="5" id="KW-1185">Reference proteome</keyword>
<dbReference type="OrthoDB" id="3155at2759"/>
<feature type="chain" id="PRO_5035146116" description="DUF1995 domain-containing protein" evidence="2">
    <location>
        <begin position="17"/>
        <end position="397"/>
    </location>
</feature>
<dbReference type="InterPro" id="IPR018962">
    <property type="entry name" value="DUF1995"/>
</dbReference>
<name>A0A8J2X414_9STRA</name>
<protein>
    <recommendedName>
        <fullName evidence="3">DUF1995 domain-containing protein</fullName>
    </recommendedName>
</protein>
<feature type="domain" description="DUF1995" evidence="3">
    <location>
        <begin position="119"/>
        <end position="338"/>
    </location>
</feature>
<dbReference type="Proteomes" id="UP000789595">
    <property type="component" value="Unassembled WGS sequence"/>
</dbReference>
<comment type="caution">
    <text evidence="4">The sequence shown here is derived from an EMBL/GenBank/DDBJ whole genome shotgun (WGS) entry which is preliminary data.</text>
</comment>
<evidence type="ECO:0000313" key="4">
    <source>
        <dbReference type="EMBL" id="CAH0378223.1"/>
    </source>
</evidence>
<sequence>MASMILLCTLAASAAALVAPPGRTQLAPRATTRRTALPSDIGLEDAFDGLFDVLENAYTSGAVVDFTSAASAAADTFAAADPVVQAGAAAVALAGGAASVFRPPPKFPTIYGSWFGDKMSADMRACISAGLRSGLTAMEVRTQALPNLDEAKFGTPTNEKFQIECARSLGLSSGPTKPQSTGKVDAGGLQKSVKRFDSNYMLVKRDPVAYANVWWAQRIAPALGSRRKIWVLLAEGRVDTSACSKLPRNFVVKPLESKDVQVTSRDAVIVVAPGVTQSWKIGYDLATNAGAPVVFLNSQLSERYSLGGPLDDVEEVYYLKPISKGFVYRAYPGGWQCIPAWKSTSVSGAPSSGEEPAERAVKFDFHTGASLTSRMGLKRSSRSTPRGNGRRSASSRN</sequence>